<evidence type="ECO:0000313" key="21">
    <source>
        <dbReference type="EnsemblMetazoa" id="AMIN010342-PA"/>
    </source>
</evidence>
<evidence type="ECO:0008006" key="23">
    <source>
        <dbReference type="Google" id="ProtNLM"/>
    </source>
</evidence>
<dbReference type="Gene3D" id="1.20.58.390">
    <property type="entry name" value="Neurotransmitter-gated ion-channel transmembrane domain"/>
    <property type="match status" value="1"/>
</dbReference>
<dbReference type="Pfam" id="PF00225">
    <property type="entry name" value="Kinesin"/>
    <property type="match status" value="1"/>
</dbReference>
<evidence type="ECO:0000313" key="22">
    <source>
        <dbReference type="Proteomes" id="UP000075920"/>
    </source>
</evidence>
<evidence type="ECO:0000256" key="8">
    <source>
        <dbReference type="ARBA" id="ARBA00022840"/>
    </source>
</evidence>
<feature type="transmembrane region" description="Helical" evidence="18">
    <location>
        <begin position="407"/>
        <end position="428"/>
    </location>
</feature>
<dbReference type="Gene3D" id="1.10.1200.260">
    <property type="match status" value="1"/>
</dbReference>
<dbReference type="InterPro" id="IPR003938">
    <property type="entry name" value="K_chnl_volt-dep_EAG/ELK/ERG"/>
</dbReference>
<dbReference type="PROSITE" id="PS00236">
    <property type="entry name" value="NEUROTR_ION_CHANNEL"/>
    <property type="match status" value="1"/>
</dbReference>
<dbReference type="FunFam" id="1.10.287.70:FF:000020">
    <property type="entry name" value="Potassium channel, voltage-gated eag-related subfamily H, member 7"/>
    <property type="match status" value="1"/>
</dbReference>
<dbReference type="InterPro" id="IPR038050">
    <property type="entry name" value="Neuro_actylchol_rec"/>
</dbReference>
<dbReference type="Pfam" id="PF00027">
    <property type="entry name" value="cNMP_binding"/>
    <property type="match status" value="1"/>
</dbReference>
<dbReference type="Proteomes" id="UP000075920">
    <property type="component" value="Unassembled WGS sequence"/>
</dbReference>
<dbReference type="SMART" id="SM00129">
    <property type="entry name" value="KISc"/>
    <property type="match status" value="1"/>
</dbReference>
<dbReference type="InterPro" id="IPR050818">
    <property type="entry name" value="KCNH_animal-type"/>
</dbReference>
<evidence type="ECO:0000256" key="11">
    <source>
        <dbReference type="ARBA" id="ARBA00022989"/>
    </source>
</evidence>
<evidence type="ECO:0000259" key="20">
    <source>
        <dbReference type="PROSITE" id="PS50067"/>
    </source>
</evidence>
<evidence type="ECO:0000256" key="13">
    <source>
        <dbReference type="ARBA" id="ARBA00023136"/>
    </source>
</evidence>
<keyword evidence="5 18" id="KW-0812">Transmembrane</keyword>
<dbReference type="FunFam" id="1.10.1200.260:FF:000001">
    <property type="entry name" value="Potassium voltage-gated channel subfamily H member 7"/>
    <property type="match status" value="1"/>
</dbReference>
<feature type="transmembrane region" description="Helical" evidence="18">
    <location>
        <begin position="647"/>
        <end position="671"/>
    </location>
</feature>
<dbReference type="PROSITE" id="PS50067">
    <property type="entry name" value="KINESIN_MOTOR_2"/>
    <property type="match status" value="1"/>
</dbReference>
<keyword evidence="9" id="KW-0851">Voltage-gated channel</keyword>
<dbReference type="InterPro" id="IPR000595">
    <property type="entry name" value="cNMP-bd_dom"/>
</dbReference>
<dbReference type="PANTHER" id="PTHR10217:SF548">
    <property type="entry name" value="GH12235P"/>
    <property type="match status" value="1"/>
</dbReference>
<evidence type="ECO:0000256" key="15">
    <source>
        <dbReference type="PROSITE-ProRule" id="PRU00283"/>
    </source>
</evidence>
<feature type="region of interest" description="Disordered" evidence="17">
    <location>
        <begin position="908"/>
        <end position="960"/>
    </location>
</feature>
<dbReference type="VEuPathDB" id="VectorBase:AMIN010342"/>
<evidence type="ECO:0000256" key="2">
    <source>
        <dbReference type="ARBA" id="ARBA00022448"/>
    </source>
</evidence>
<keyword evidence="12" id="KW-0406">Ion transport</keyword>
<evidence type="ECO:0000256" key="1">
    <source>
        <dbReference type="ARBA" id="ARBA00004651"/>
    </source>
</evidence>
<keyword evidence="14" id="KW-0407">Ion channel</keyword>
<dbReference type="SUPFAM" id="SSF52540">
    <property type="entry name" value="P-loop containing nucleoside triphosphate hydrolases"/>
    <property type="match status" value="1"/>
</dbReference>
<dbReference type="PROSITE" id="PS00411">
    <property type="entry name" value="KINESIN_MOTOR_1"/>
    <property type="match status" value="1"/>
</dbReference>
<dbReference type="InterPro" id="IPR038105">
    <property type="entry name" value="Kif23_Arf-bd_sf"/>
</dbReference>
<feature type="transmembrane region" description="Helical" evidence="18">
    <location>
        <begin position="1469"/>
        <end position="1486"/>
    </location>
</feature>
<dbReference type="InterPro" id="IPR036734">
    <property type="entry name" value="Neur_chan_lig-bd_sf"/>
</dbReference>
<dbReference type="PROSITE" id="PS50042">
    <property type="entry name" value="CNMP_BINDING_3"/>
    <property type="match status" value="1"/>
</dbReference>
<comment type="similarity">
    <text evidence="15">Belongs to the TRAFAC class myosin-kinesin ATPase superfamily. Kinesin family.</text>
</comment>
<feature type="transmembrane region" description="Helical" evidence="18">
    <location>
        <begin position="622"/>
        <end position="640"/>
    </location>
</feature>
<feature type="compositionally biased region" description="Polar residues" evidence="17">
    <location>
        <begin position="273"/>
        <end position="288"/>
    </location>
</feature>
<dbReference type="GO" id="GO:0005230">
    <property type="term" value="F:extracellular ligand-gated monoatomic ion channel activity"/>
    <property type="evidence" value="ECO:0007669"/>
    <property type="project" value="InterPro"/>
</dbReference>
<dbReference type="FunFam" id="2.60.40.4330:FF:000002">
    <property type="entry name" value="Kinesin-like protein"/>
    <property type="match status" value="1"/>
</dbReference>
<reference evidence="22" key="1">
    <citation type="submission" date="2013-03" db="EMBL/GenBank/DDBJ databases">
        <title>The Genome Sequence of Anopheles minimus MINIMUS1.</title>
        <authorList>
            <consortium name="The Broad Institute Genomics Platform"/>
            <person name="Neafsey D.E."/>
            <person name="Walton C."/>
            <person name="Walker B."/>
            <person name="Young S.K."/>
            <person name="Zeng Q."/>
            <person name="Gargeya S."/>
            <person name="Fitzgerald M."/>
            <person name="Haas B."/>
            <person name="Abouelleil A."/>
            <person name="Allen A.W."/>
            <person name="Alvarado L."/>
            <person name="Arachchi H.M."/>
            <person name="Berlin A.M."/>
            <person name="Chapman S.B."/>
            <person name="Gainer-Dewar J."/>
            <person name="Goldberg J."/>
            <person name="Griggs A."/>
            <person name="Gujja S."/>
            <person name="Hansen M."/>
            <person name="Howarth C."/>
            <person name="Imamovic A."/>
            <person name="Ireland A."/>
            <person name="Larimer J."/>
            <person name="McCowan C."/>
            <person name="Murphy C."/>
            <person name="Pearson M."/>
            <person name="Poon T.W."/>
            <person name="Priest M."/>
            <person name="Roberts A."/>
            <person name="Saif S."/>
            <person name="Shea T."/>
            <person name="Sisk P."/>
            <person name="Sykes S."/>
            <person name="Wortman J."/>
            <person name="Nusbaum C."/>
            <person name="Birren B."/>
        </authorList>
    </citation>
    <scope>NUCLEOTIDE SEQUENCE [LARGE SCALE GENOMIC DNA]</scope>
    <source>
        <strain evidence="22">MINIMUS1</strain>
    </source>
</reference>
<evidence type="ECO:0000256" key="7">
    <source>
        <dbReference type="ARBA" id="ARBA00022826"/>
    </source>
</evidence>
<dbReference type="SUPFAM" id="SSF90112">
    <property type="entry name" value="Neurotransmitter-gated ion-channel transmembrane pore"/>
    <property type="match status" value="1"/>
</dbReference>
<keyword evidence="13 18" id="KW-0472">Membrane</keyword>
<dbReference type="Pfam" id="PF00520">
    <property type="entry name" value="Ion_trans"/>
    <property type="match status" value="1"/>
</dbReference>
<feature type="region of interest" description="Disordered" evidence="17">
    <location>
        <begin position="268"/>
        <end position="308"/>
    </location>
</feature>
<dbReference type="Pfam" id="PF02931">
    <property type="entry name" value="Neur_chan_LBD"/>
    <property type="match status" value="1"/>
</dbReference>
<evidence type="ECO:0000256" key="17">
    <source>
        <dbReference type="SAM" id="MobiDB-lite"/>
    </source>
</evidence>
<feature type="domain" description="Kinesin motor" evidence="20">
    <location>
        <begin position="1650"/>
        <end position="2055"/>
    </location>
</feature>
<dbReference type="InterPro" id="IPR019821">
    <property type="entry name" value="Kinesin_motor_CS"/>
</dbReference>
<dbReference type="Gene3D" id="3.40.850.10">
    <property type="entry name" value="Kinesin motor domain"/>
    <property type="match status" value="1"/>
</dbReference>
<keyword evidence="6 15" id="KW-0547">Nucleotide-binding</keyword>
<dbReference type="InterPro" id="IPR036961">
    <property type="entry name" value="Kinesin_motor_dom_sf"/>
</dbReference>
<dbReference type="InterPro" id="IPR006029">
    <property type="entry name" value="Neurotrans-gated_channel_TM"/>
</dbReference>
<evidence type="ECO:0000256" key="18">
    <source>
        <dbReference type="SAM" id="Phobius"/>
    </source>
</evidence>
<keyword evidence="16" id="KW-0175">Coiled coil</keyword>
<evidence type="ECO:0000256" key="5">
    <source>
        <dbReference type="ARBA" id="ARBA00022692"/>
    </source>
</evidence>
<dbReference type="STRING" id="112268.A0A182WIY8"/>
<feature type="transmembrane region" description="Helical" evidence="18">
    <location>
        <begin position="554"/>
        <end position="578"/>
    </location>
</feature>
<keyword evidence="10" id="KW-0630">Potassium</keyword>
<dbReference type="InterPro" id="IPR027417">
    <property type="entry name" value="P-loop_NTPase"/>
</dbReference>
<evidence type="ECO:0000256" key="9">
    <source>
        <dbReference type="ARBA" id="ARBA00022882"/>
    </source>
</evidence>
<sequence>MSEASLRANSCVELSEIRKLDSLLRQCETLSYDDLSSGSNGERELEDYMEQRKHIRRRRNSSGNCIFTPPISKSTLSMLSSLNFLNGARRIMGAMNRQQGGMKPGPFTDHHPDDCWLLSQKSFTTRSCSNLPKGLCFPPAGGTESVSKPPLPDNLHSLSETILSNIRKAAHAVHMKPSNRETCRCASSNPNKHPPNTLQLPAAEELCCGDGAKLVVHRKNQCLAPDEDNRIVNIIETPNIVPISMKSLNSALSDRLCYTAKAQKSFDNKSDKSLLSQANSVKSRSKFSPLSRKVSHKTNSFDTEPAEGANQSLLGHKFEKILPEPVETAQEKWSSVRLSTDSKKNQIKIENHISTHSNLNLNGLSGDKANLGKEVLSLGADVLPEYKLQSPRVHKWTILHYSPFKAVWDWIILLLVMYTAIFTPYVAAFLLSEPDYNQRKNRKYADDPIVIIDLIVDVTFVVDILINFRTTFVNGQDEVVSHPGRIAVHYLSGWFLIDLVAAIPFDLLLVGSDTDELGLDKDETTTLIGLLKTARLLRLVRVARKIDRYSEYGAAVLVLLMATFALIAHWLACIWYAIGNAERPLLKAKIGWLDALAQDTQEYYFPNNTGGGPSVKSRYVTALYFTFTSLTSVGFGNVAPNTDAEKIFTICVMLVGSLMYASIFGNVSAIIQRLYSGTARYHTQMLRVREFIRFHQIPNPLRQRLEEYFQHAWTYTNGIDMNSVLKGFPECLQADICLHLNRNLLNNCSAFEAASPGCLRALSLKFKTTHAPPGDILVHKGDVLTYLYFIARGSIEILKDDVVMAILGKDDIFGENPCIHSTLGKSNSNVKALTYCDLHKIHRDDLLDVLDLFPEFYDSFVNSLEITYNMRDEEQAGVELRHRYMRTGSQDRDSETRSYVRKLNTVHHRPAGNKCDMPNDRSSIGQLSTNYDDDRKFSLSASPNESPKSTHKPTIPHHQEHQTAAMVASSVLGRAADTVTLSAVSNRACTCGSKPDLPGGPIRAADCSLKSSPDDDIFHHAAPNGSNVGKQTDSKHNLGIMVHQLSELTDRIGNLESSLKHDIRTILEILHQQQQLQIQIQQQQHDYAQHHQQMHQMHTGKTAMSSYQPSESDFSFDMCGAPMDPREVKHHQQPLSSQQRIHVARSVSQPECSDDRSLFKCSKFSSFNHPLEDTPETQNWNIFAPIAKLESLDEIDQETKASSSHDKMHLIWLFELCLPARTATSNYQYQNDIEYDKNVKPGTLTDVSVSLYINRISGVDENKEEISFDVFLQITWEDLRIQPRIDSNMVGEYVELTKADRDMIWVPDLYIRQLREMKMLTLFEEISSLRLYENSTISLSIGATIIIKCDMDFVLYPLDVQRCPVDFSSYKYAVKDLRFRWRSENALSFPNDFGDGFFRLPKYVVSFYTEQESQIVNYSDDNHSSARLEITLSREVKSYLLENYLPSTLFVSISWGSFVVVPEIVPGRMVLLVTTLLSLITMFDTVRNNSPDALELKCLEVWLISCTLFVFFALMEYFIVLFGIRYDKHWRVAKAQHASSIPPSITLQSAVTMAQSTIDTSINSATFQRENGLEHTTLKVSGGNKVQPHDHNSKTTSASLSNIQDTVQSAQKVSSVMTRKRRQKTPLKIAPPKSAIKSRGNSGNSLVKDPVQVYCRIRPPPCESDLICLRVTDAHTVVLTPPEIAINYKVANLKETQYIFKRVFDDTVRQQAVYTSVAQPLVEALIRGRNGLLFTYGVTGSGKTYTMTGDLQHRGIMPRCLDALFRTITDYQAKKYTFKSDRLNGFDILTEAEVLLERQTEMNAKLTKTSRKKDLDQEVASQASVEPSEISGIEEDNIYAVFINYVEVYNNCVYDLLEETTIQKTLQSKMVREDAHHNMFVHGVTEIEVKSVEEALELFQIGQKRKRMGHTILNAESSRSHSVFTIRLVQAPIDVQGENVVQDRNAITVSQLSLVDLAGSERTNRTGNTGQRLREAGNINNSLMTLRTCLEILRENQQTCGGKKVPYRDSKITHLFKNYFDGEGQVRMIVCVNPRAEDYDETAQVMKFAEMTQDVQIARPTPIKIDMGLTPGRRKANQLVKLALADMAERHHQHTPYAADADRMEFDLGLVYGLEPFLSEMKLGTPESNELVRKLSEVLELRIQKRKLLGEDFNARQNRFRMNLHKLESENVSLRTENVSFKGVLAQSKQKITALENKVVIYESSIDDLNRRNRLLEERVRELQTQLNQKTQLVSQKELEKERQRKKFTSKIAVESEKMNRELEIKLKEQKNKLQDEMRDKDERLRMVSEIIQGTPIARARSSSVDKDFQKLELTPNVKSLVSAYVTPRVSRPGTAVANGRHRRSRSTGERWLEHRAANPVPLGTILQPYYSNSKSVTKLTDKDVLAQKTTKYCLISQDADTEGELETKLYKGDVIPTSGGGAQVVFNDVEFLKQFSPTKTPPNRKRSNNFATPSAPPLSEIQNTNSKCSTAIEGHAEGQNKRSRH</sequence>
<protein>
    <recommendedName>
        <fullName evidence="23">Cyclic nucleotide-binding domain-containing protein</fullName>
    </recommendedName>
</protein>
<dbReference type="PANTHER" id="PTHR10217">
    <property type="entry name" value="VOLTAGE AND LIGAND GATED POTASSIUM CHANNEL"/>
    <property type="match status" value="1"/>
</dbReference>
<evidence type="ECO:0000256" key="4">
    <source>
        <dbReference type="ARBA" id="ARBA00022538"/>
    </source>
</evidence>
<dbReference type="GO" id="GO:0005242">
    <property type="term" value="F:inward rectifier potassium channel activity"/>
    <property type="evidence" value="ECO:0007669"/>
    <property type="project" value="TreeGrafter"/>
</dbReference>
<dbReference type="SUPFAM" id="SSF51206">
    <property type="entry name" value="cAMP-binding domain-like"/>
    <property type="match status" value="1"/>
</dbReference>
<evidence type="ECO:0000256" key="16">
    <source>
        <dbReference type="SAM" id="Coils"/>
    </source>
</evidence>
<feature type="coiled-coil region" evidence="16">
    <location>
        <begin position="2185"/>
        <end position="2284"/>
    </location>
</feature>
<feature type="compositionally biased region" description="Basic and acidic residues" evidence="17">
    <location>
        <begin position="2475"/>
        <end position="2486"/>
    </location>
</feature>
<dbReference type="Gene3D" id="2.60.40.4330">
    <property type="entry name" value="Kinesin-like protein Kif23, Arf6-interacting domain"/>
    <property type="match status" value="1"/>
</dbReference>
<dbReference type="CDD" id="cd00038">
    <property type="entry name" value="CAP_ED"/>
    <property type="match status" value="1"/>
</dbReference>
<dbReference type="InterPro" id="IPR003967">
    <property type="entry name" value="K_chnl_volt-dep_ERG"/>
</dbReference>
<dbReference type="Gene3D" id="2.70.170.10">
    <property type="entry name" value="Neurotransmitter-gated ion-channel ligand-binding domain"/>
    <property type="match status" value="1"/>
</dbReference>
<reference evidence="21" key="2">
    <citation type="submission" date="2020-05" db="UniProtKB">
        <authorList>
            <consortium name="EnsemblMetazoa"/>
        </authorList>
    </citation>
    <scope>IDENTIFICATION</scope>
    <source>
        <strain evidence="21">MINIMUS1</strain>
    </source>
</reference>
<dbReference type="GO" id="GO:0003777">
    <property type="term" value="F:microtubule motor activity"/>
    <property type="evidence" value="ECO:0007669"/>
    <property type="project" value="InterPro"/>
</dbReference>
<feature type="binding site" evidence="15">
    <location>
        <begin position="1737"/>
        <end position="1744"/>
    </location>
    <ligand>
        <name>ATP</name>
        <dbReference type="ChEBI" id="CHEBI:30616"/>
    </ligand>
</feature>
<evidence type="ECO:0000256" key="10">
    <source>
        <dbReference type="ARBA" id="ARBA00022958"/>
    </source>
</evidence>
<keyword evidence="2" id="KW-0813">Transport</keyword>
<feature type="compositionally biased region" description="Polar residues" evidence="17">
    <location>
        <begin position="2461"/>
        <end position="2470"/>
    </location>
</feature>
<dbReference type="EnsemblMetazoa" id="AMIN010342-RA">
    <property type="protein sequence ID" value="AMIN010342-PA"/>
    <property type="gene ID" value="AMIN010342"/>
</dbReference>
<keyword evidence="22" id="KW-1185">Reference proteome</keyword>
<dbReference type="InterPro" id="IPR032384">
    <property type="entry name" value="Kif23_Arf-bd"/>
</dbReference>
<dbReference type="InterPro" id="IPR006202">
    <property type="entry name" value="Neur_chan_lig-bd"/>
</dbReference>
<dbReference type="SUPFAM" id="SSF63712">
    <property type="entry name" value="Nicotinic receptor ligand binding domain-like"/>
    <property type="match status" value="1"/>
</dbReference>
<feature type="region of interest" description="Disordered" evidence="17">
    <location>
        <begin position="2437"/>
        <end position="2486"/>
    </location>
</feature>
<dbReference type="GO" id="GO:0007018">
    <property type="term" value="P:microtubule-based movement"/>
    <property type="evidence" value="ECO:0007669"/>
    <property type="project" value="InterPro"/>
</dbReference>
<accession>A0A182WIY8</accession>
<organism evidence="21 22">
    <name type="scientific">Anopheles minimus</name>
    <dbReference type="NCBI Taxonomy" id="112268"/>
    <lineage>
        <taxon>Eukaryota</taxon>
        <taxon>Metazoa</taxon>
        <taxon>Ecdysozoa</taxon>
        <taxon>Arthropoda</taxon>
        <taxon>Hexapoda</taxon>
        <taxon>Insecta</taxon>
        <taxon>Pterygota</taxon>
        <taxon>Neoptera</taxon>
        <taxon>Endopterygota</taxon>
        <taxon>Diptera</taxon>
        <taxon>Nematocera</taxon>
        <taxon>Culicoidea</taxon>
        <taxon>Culicidae</taxon>
        <taxon>Anophelinae</taxon>
        <taxon>Anopheles</taxon>
    </lineage>
</organism>
<keyword evidence="3" id="KW-1003">Cell membrane</keyword>
<dbReference type="Pfam" id="PF16540">
    <property type="entry name" value="MKLP1_Arf_bdg"/>
    <property type="match status" value="1"/>
</dbReference>
<evidence type="ECO:0000256" key="3">
    <source>
        <dbReference type="ARBA" id="ARBA00022475"/>
    </source>
</evidence>
<keyword evidence="4" id="KW-0633">Potassium transport</keyword>
<feature type="transmembrane region" description="Helical" evidence="18">
    <location>
        <begin position="1501"/>
        <end position="1524"/>
    </location>
</feature>
<evidence type="ECO:0000256" key="6">
    <source>
        <dbReference type="ARBA" id="ARBA00022741"/>
    </source>
</evidence>
<keyword evidence="15" id="KW-0505">Motor protein</keyword>
<dbReference type="InterPro" id="IPR018000">
    <property type="entry name" value="Neurotransmitter_ion_chnl_CS"/>
</dbReference>
<dbReference type="GO" id="GO:0005524">
    <property type="term" value="F:ATP binding"/>
    <property type="evidence" value="ECO:0007669"/>
    <property type="project" value="UniProtKB-UniRule"/>
</dbReference>
<dbReference type="InterPro" id="IPR014710">
    <property type="entry name" value="RmlC-like_jellyroll"/>
</dbReference>
<dbReference type="GO" id="GO:0034702">
    <property type="term" value="C:monoatomic ion channel complex"/>
    <property type="evidence" value="ECO:0007669"/>
    <property type="project" value="UniProtKB-KW"/>
</dbReference>
<dbReference type="Gene3D" id="2.60.120.10">
    <property type="entry name" value="Jelly Rolls"/>
    <property type="match status" value="1"/>
</dbReference>
<dbReference type="GO" id="GO:0008017">
    <property type="term" value="F:microtubule binding"/>
    <property type="evidence" value="ECO:0007669"/>
    <property type="project" value="InterPro"/>
</dbReference>
<dbReference type="InterPro" id="IPR036719">
    <property type="entry name" value="Neuro-gated_channel_TM_sf"/>
</dbReference>
<keyword evidence="7" id="KW-0631">Potassium channel</keyword>
<dbReference type="InterPro" id="IPR005821">
    <property type="entry name" value="Ion_trans_dom"/>
</dbReference>
<dbReference type="InterPro" id="IPR018490">
    <property type="entry name" value="cNMP-bd_dom_sf"/>
</dbReference>
<feature type="compositionally biased region" description="Polar residues" evidence="17">
    <location>
        <begin position="920"/>
        <end position="930"/>
    </location>
</feature>
<feature type="domain" description="Cyclic nucleotide-binding" evidence="19">
    <location>
        <begin position="750"/>
        <end position="850"/>
    </location>
</feature>
<feature type="region of interest" description="Disordered" evidence="17">
    <location>
        <begin position="1579"/>
        <end position="1600"/>
    </location>
</feature>
<dbReference type="SMART" id="SM00100">
    <property type="entry name" value="cNMP"/>
    <property type="match status" value="1"/>
</dbReference>
<name>A0A182WIY8_9DIPT</name>
<keyword evidence="8 15" id="KW-0067">ATP-binding</keyword>
<proteinExistence type="inferred from homology"/>
<dbReference type="PRINTS" id="PR01463">
    <property type="entry name" value="EAGCHANLFMLY"/>
</dbReference>
<dbReference type="SUPFAM" id="SSF81324">
    <property type="entry name" value="Voltage-gated potassium channels"/>
    <property type="match status" value="1"/>
</dbReference>
<dbReference type="Gene3D" id="1.10.287.70">
    <property type="match status" value="1"/>
</dbReference>
<dbReference type="Pfam" id="PF02932">
    <property type="entry name" value="Neur_chan_memb"/>
    <property type="match status" value="1"/>
</dbReference>
<evidence type="ECO:0000259" key="19">
    <source>
        <dbReference type="PROSITE" id="PS50042"/>
    </source>
</evidence>
<dbReference type="FunFam" id="2.60.120.10:FF:000011">
    <property type="entry name" value="Potassium channel, voltage-gated eag-related subfamily H, member 7"/>
    <property type="match status" value="1"/>
</dbReference>
<keyword evidence="11 18" id="KW-1133">Transmembrane helix</keyword>
<dbReference type="PRINTS" id="PR01470">
    <property type="entry name" value="ERGCHANNEL"/>
</dbReference>
<evidence type="ECO:0000256" key="12">
    <source>
        <dbReference type="ARBA" id="ARBA00023065"/>
    </source>
</evidence>
<dbReference type="CDD" id="cd01368">
    <property type="entry name" value="KISc_KIF23_like"/>
    <property type="match status" value="1"/>
</dbReference>
<dbReference type="InterPro" id="IPR001752">
    <property type="entry name" value="Kinesin_motor_dom"/>
</dbReference>
<evidence type="ECO:0000256" key="14">
    <source>
        <dbReference type="ARBA" id="ARBA00023303"/>
    </source>
</evidence>
<comment type="subcellular location">
    <subcellularLocation>
        <location evidence="1">Cell membrane</location>
        <topology evidence="1">Multi-pass membrane protein</topology>
    </subcellularLocation>
</comment>
<dbReference type="GO" id="GO:0042391">
    <property type="term" value="P:regulation of membrane potential"/>
    <property type="evidence" value="ECO:0007669"/>
    <property type="project" value="TreeGrafter"/>
</dbReference>
<dbReference type="GO" id="GO:0005886">
    <property type="term" value="C:plasma membrane"/>
    <property type="evidence" value="ECO:0007669"/>
    <property type="project" value="UniProtKB-SubCell"/>
</dbReference>